<evidence type="ECO:0000256" key="1">
    <source>
        <dbReference type="SAM" id="Phobius"/>
    </source>
</evidence>
<keyword evidence="1" id="KW-0812">Transmembrane</keyword>
<keyword evidence="1" id="KW-0472">Membrane</keyword>
<evidence type="ECO:0000313" key="3">
    <source>
        <dbReference type="Proteomes" id="UP000245711"/>
    </source>
</evidence>
<dbReference type="OrthoDB" id="3406108at2"/>
<protein>
    <recommendedName>
        <fullName evidence="4">DUF998 domain-containing protein</fullName>
    </recommendedName>
</protein>
<dbReference type="KEGG" id="roz:CBI38_00350"/>
<feature type="transmembrane region" description="Helical" evidence="1">
    <location>
        <begin position="79"/>
        <end position="98"/>
    </location>
</feature>
<reference evidence="2 3" key="1">
    <citation type="submission" date="2017-05" db="EMBL/GenBank/DDBJ databases">
        <title>Isolation of Rhodococcus sp. S2-17 biodegrading of BP-3.</title>
        <authorList>
            <person name="Lee Y."/>
            <person name="Kim K.H."/>
            <person name="Chun B.H."/>
            <person name="Jung H.S."/>
            <person name="Jeon C.O."/>
        </authorList>
    </citation>
    <scope>NUCLEOTIDE SEQUENCE [LARGE SCALE GENOMIC DNA]</scope>
    <source>
        <strain evidence="2 3">S2-17</strain>
    </source>
</reference>
<name>A0A2S2BNQ1_9NOCA</name>
<keyword evidence="3" id="KW-1185">Reference proteome</keyword>
<proteinExistence type="predicted"/>
<feature type="transmembrane region" description="Helical" evidence="1">
    <location>
        <begin position="163"/>
        <end position="187"/>
    </location>
</feature>
<dbReference type="Pfam" id="PF06197">
    <property type="entry name" value="DUF998"/>
    <property type="match status" value="1"/>
</dbReference>
<accession>A0A2S2BNQ1</accession>
<dbReference type="RefSeq" id="WP_109325451.1">
    <property type="nucleotide sequence ID" value="NZ_CP021354.1"/>
</dbReference>
<dbReference type="InterPro" id="IPR009339">
    <property type="entry name" value="DUF998"/>
</dbReference>
<dbReference type="Proteomes" id="UP000245711">
    <property type="component" value="Chromosome"/>
</dbReference>
<evidence type="ECO:0008006" key="4">
    <source>
        <dbReference type="Google" id="ProtNLM"/>
    </source>
</evidence>
<sequence length="226" mass="23580">MTSRGRVAVAALLIVGAVAYSSWLLEFVVDTEIDPLRGFASELAATDQRYGALFRTGDLVAGCTVAVAGVLGLWRYSEGWATAIGWFALCVFGVATALDSRMPMSCAVTSDPLCAAREDSGQLPLSHELHAVTSTSASTGGVVSALTFALAACLYGWPRWLTLTGAAVSAVVVVGTAWTLAAAAIRGEHDVWLGLGQRVQLLAFSGWLIFVSLSVLHVTGENDGST</sequence>
<gene>
    <name evidence="2" type="ORF">CBI38_00350</name>
</gene>
<dbReference type="AlphaFoldDB" id="A0A2S2BNQ1"/>
<feature type="transmembrane region" description="Helical" evidence="1">
    <location>
        <begin position="199"/>
        <end position="220"/>
    </location>
</feature>
<evidence type="ECO:0000313" key="2">
    <source>
        <dbReference type="EMBL" id="AWK70255.1"/>
    </source>
</evidence>
<organism evidence="2 3">
    <name type="scientific">Rhodococcus oxybenzonivorans</name>
    <dbReference type="NCBI Taxonomy" id="1990687"/>
    <lineage>
        <taxon>Bacteria</taxon>
        <taxon>Bacillati</taxon>
        <taxon>Actinomycetota</taxon>
        <taxon>Actinomycetes</taxon>
        <taxon>Mycobacteriales</taxon>
        <taxon>Nocardiaceae</taxon>
        <taxon>Rhodococcus</taxon>
    </lineage>
</organism>
<feature type="transmembrane region" description="Helical" evidence="1">
    <location>
        <begin position="137"/>
        <end position="157"/>
    </location>
</feature>
<dbReference type="EMBL" id="CP021354">
    <property type="protein sequence ID" value="AWK70255.1"/>
    <property type="molecule type" value="Genomic_DNA"/>
</dbReference>
<keyword evidence="1" id="KW-1133">Transmembrane helix</keyword>